<dbReference type="SUPFAM" id="SSF48208">
    <property type="entry name" value="Six-hairpin glycosidases"/>
    <property type="match status" value="1"/>
</dbReference>
<sequence>MKKPYRNGLQKLGLYIFIILLGSCGSSEKEKGNKDLSAGVNAYVDKPFLQEYHEPFIIDKRIPEANDVRAVYSDKTGTLWAATKHGVYQKKKDAKTWQLMIQGANQGPAYDLKMDMEGTLWLATWNGVYTYSSQKTRKTQGLDFPIGKLAVAKEGVYALGPDGIWLFNKGQWQKKEYHVPKSIRAVLSDGRSGLWIGTDVGLFHCAENGTKAFQGNEDLISAAVKGLDFDHDNILWVGGMGGVTLRDQNQKIGEKLPKDGIPSGDVTAVRKGPDGRMWVGTNYGISRFEPSSKDYSVLLGQRWLLSDQVRDISFDASGTAWIATAKGISAIKNRTMTLAGKADFFYKALMDHHVREPWIIARSRLPIAGDTTVIEREDDDNDGEYTAMYLAMESFRYAVTKSPEAKERAKKAFEFLHYLREVTQIDGFFARTIIPVSWKKSHDMNRTYNAKQRAEERIANPRQKSVEKRWHVSKDGKWKWKGDTSSDELCGHLFGYYWYYTLVADEDEKERVAHHFSKIMDHLIRNDFNLVGVDDTHTKWGVWSPDLLNRDLDWNPEKALNSLELLSFLKFAYHITKDEKYQKEYLKLIHEEKYLENAKELYTTNPAWETYFDTYLALYCYPPLMSTEEDKGLQKEYRTHLDQWFHKNKGAKSPFVNFTYNLFTKGTDELESSIFFLKDAPLDLIDWRIDNGKREDLQVVREPILEDLQVNELRPPSEYRTIRWDRNPYHAISGNPHQLREPVFWLLPYWMGRYLNLIQ</sequence>
<dbReference type="InterPro" id="IPR015943">
    <property type="entry name" value="WD40/YVTN_repeat-like_dom_sf"/>
</dbReference>
<dbReference type="RefSeq" id="WP_120710926.1">
    <property type="nucleotide sequence ID" value="NZ_RBCJ01000002.1"/>
</dbReference>
<accession>A0A3B0C716</accession>
<dbReference type="Pfam" id="PF07494">
    <property type="entry name" value="Reg_prop"/>
    <property type="match status" value="1"/>
</dbReference>
<dbReference type="OrthoDB" id="799853at2"/>
<dbReference type="AlphaFoldDB" id="A0A3B0C716"/>
<name>A0A3B0C716_9FLAO</name>
<dbReference type="Gene3D" id="2.130.10.10">
    <property type="entry name" value="YVTN repeat-like/Quinoprotein amine dehydrogenase"/>
    <property type="match status" value="2"/>
</dbReference>
<dbReference type="PROSITE" id="PS51257">
    <property type="entry name" value="PROKAR_LIPOPROTEIN"/>
    <property type="match status" value="1"/>
</dbReference>
<reference evidence="1 2" key="1">
    <citation type="submission" date="2018-10" db="EMBL/GenBank/DDBJ databases">
        <title>Ulvibacterium marinum gen. nov., sp. nov., a novel marine bacterium of the family Flavobacteriaceae, isolated from a culture of the green alga Ulva prolifera.</title>
        <authorList>
            <person name="Zhang Z."/>
        </authorList>
    </citation>
    <scope>NUCLEOTIDE SEQUENCE [LARGE SCALE GENOMIC DNA]</scope>
    <source>
        <strain evidence="1 2">CCMM003</strain>
    </source>
</reference>
<dbReference type="Proteomes" id="UP000276603">
    <property type="component" value="Unassembled WGS sequence"/>
</dbReference>
<dbReference type="GO" id="GO:0005975">
    <property type="term" value="P:carbohydrate metabolic process"/>
    <property type="evidence" value="ECO:0007669"/>
    <property type="project" value="InterPro"/>
</dbReference>
<dbReference type="InterPro" id="IPR008928">
    <property type="entry name" value="6-hairpin_glycosidase_sf"/>
</dbReference>
<protein>
    <submittedName>
        <fullName evidence="1">Regulator</fullName>
    </submittedName>
</protein>
<dbReference type="EMBL" id="RBCJ01000002">
    <property type="protein sequence ID" value="RKN80770.1"/>
    <property type="molecule type" value="Genomic_DNA"/>
</dbReference>
<comment type="caution">
    <text evidence="1">The sequence shown here is derived from an EMBL/GenBank/DDBJ whole genome shotgun (WGS) entry which is preliminary data.</text>
</comment>
<organism evidence="1 2">
    <name type="scientific">Ulvibacterium marinum</name>
    <dbReference type="NCBI Taxonomy" id="2419782"/>
    <lineage>
        <taxon>Bacteria</taxon>
        <taxon>Pseudomonadati</taxon>
        <taxon>Bacteroidota</taxon>
        <taxon>Flavobacteriia</taxon>
        <taxon>Flavobacteriales</taxon>
        <taxon>Flavobacteriaceae</taxon>
        <taxon>Ulvibacterium</taxon>
    </lineage>
</organism>
<gene>
    <name evidence="1" type="ORF">D7Z94_07320</name>
</gene>
<proteinExistence type="predicted"/>
<evidence type="ECO:0000313" key="1">
    <source>
        <dbReference type="EMBL" id="RKN80770.1"/>
    </source>
</evidence>
<dbReference type="InterPro" id="IPR011110">
    <property type="entry name" value="Reg_prop"/>
</dbReference>
<evidence type="ECO:0000313" key="2">
    <source>
        <dbReference type="Proteomes" id="UP000276603"/>
    </source>
</evidence>
<keyword evidence="2" id="KW-1185">Reference proteome</keyword>
<dbReference type="SUPFAM" id="SSF63829">
    <property type="entry name" value="Calcium-dependent phosphotriesterase"/>
    <property type="match status" value="1"/>
</dbReference>